<dbReference type="Pfam" id="PF00646">
    <property type="entry name" value="F-box"/>
    <property type="match status" value="1"/>
</dbReference>
<dbReference type="Proteomes" id="UP000694251">
    <property type="component" value="Chromosome 8"/>
</dbReference>
<dbReference type="InterPro" id="IPR057499">
    <property type="entry name" value="Kelch_FKB95"/>
</dbReference>
<evidence type="ECO:0000313" key="3">
    <source>
        <dbReference type="Proteomes" id="UP000694251"/>
    </source>
</evidence>
<dbReference type="PANTHER" id="PTHR24414">
    <property type="entry name" value="F-BOX/KELCH-REPEAT PROTEIN SKIP4"/>
    <property type="match status" value="1"/>
</dbReference>
<dbReference type="AlphaFoldDB" id="A0A8T2B7V1"/>
<dbReference type="Pfam" id="PF25210">
    <property type="entry name" value="Kelch_FKB95"/>
    <property type="match status" value="1"/>
</dbReference>
<dbReference type="SMART" id="SM00612">
    <property type="entry name" value="Kelch"/>
    <property type="match status" value="1"/>
</dbReference>
<evidence type="ECO:0000313" key="2">
    <source>
        <dbReference type="EMBL" id="KAG7581264.1"/>
    </source>
</evidence>
<dbReference type="InterPro" id="IPR050354">
    <property type="entry name" value="F-box/kelch-repeat_ARATH"/>
</dbReference>
<evidence type="ECO:0000259" key="1">
    <source>
        <dbReference type="PROSITE" id="PS50181"/>
    </source>
</evidence>
<dbReference type="CDD" id="cd22152">
    <property type="entry name" value="F-box_AtAFR-like"/>
    <property type="match status" value="1"/>
</dbReference>
<feature type="domain" description="F-box" evidence="1">
    <location>
        <begin position="18"/>
        <end position="64"/>
    </location>
</feature>
<comment type="caution">
    <text evidence="2">The sequence shown here is derived from an EMBL/GenBank/DDBJ whole genome shotgun (WGS) entry which is preliminary data.</text>
</comment>
<protein>
    <submittedName>
        <fullName evidence="2">F-box domain</fullName>
    </submittedName>
</protein>
<gene>
    <name evidence="2" type="ORF">ISN44_As08g009730</name>
</gene>
<dbReference type="InterPro" id="IPR006652">
    <property type="entry name" value="Kelch_1"/>
</dbReference>
<name>A0A8T2B7V1_ARASU</name>
<dbReference type="SMART" id="SM00256">
    <property type="entry name" value="FBOX"/>
    <property type="match status" value="1"/>
</dbReference>
<organism evidence="2 3">
    <name type="scientific">Arabidopsis suecica</name>
    <name type="common">Swedish thale-cress</name>
    <name type="synonym">Cardaminopsis suecica</name>
    <dbReference type="NCBI Taxonomy" id="45249"/>
    <lineage>
        <taxon>Eukaryota</taxon>
        <taxon>Viridiplantae</taxon>
        <taxon>Streptophyta</taxon>
        <taxon>Embryophyta</taxon>
        <taxon>Tracheophyta</taxon>
        <taxon>Spermatophyta</taxon>
        <taxon>Magnoliopsida</taxon>
        <taxon>eudicotyledons</taxon>
        <taxon>Gunneridae</taxon>
        <taxon>Pentapetalae</taxon>
        <taxon>rosids</taxon>
        <taxon>malvids</taxon>
        <taxon>Brassicales</taxon>
        <taxon>Brassicaceae</taxon>
        <taxon>Camelineae</taxon>
        <taxon>Arabidopsis</taxon>
    </lineage>
</organism>
<dbReference type="EMBL" id="JAEFBJ010000008">
    <property type="protein sequence ID" value="KAG7581264.1"/>
    <property type="molecule type" value="Genomic_DNA"/>
</dbReference>
<keyword evidence="3" id="KW-1185">Reference proteome</keyword>
<dbReference type="OrthoDB" id="1032823at2759"/>
<accession>A0A8T2B7V1</accession>
<proteinExistence type="predicted"/>
<reference evidence="2 3" key="1">
    <citation type="submission" date="2020-12" db="EMBL/GenBank/DDBJ databases">
        <title>Concerted genomic and epigenomic changes stabilize Arabidopsis allopolyploids.</title>
        <authorList>
            <person name="Chen Z."/>
        </authorList>
    </citation>
    <scope>NUCLEOTIDE SEQUENCE [LARGE SCALE GENOMIC DNA]</scope>
    <source>
        <strain evidence="2">As9502</strain>
        <tissue evidence="2">Leaf</tissue>
    </source>
</reference>
<sequence length="393" mass="44475">MSYPERKRKKTRWSPPLSTPNPSLPDDLLLSIFARVSRLYYPTLSLVSKSFRSLLASPELYKTRSLSGNTEICLYVCLRCCSGYRWFTLCRKPDQTITNNKERKSSGYALARVPILGGSPNVRSSSLVAVGSDIYNICGSINKASPSSSVSILDCRSHKWREAPSLPVELCSVSASVLDQKIYVAGCYNQVQGNGYPDSRKNSFEVLDTKTQIWETKPVPCCSGRIYNFFNSKSTCIDGKFYVVTEDRGSEVAYNSKEGRWDSKELGMGGFMFSDSYCEIDNVLYSVYDGAFRWYDTEVREWKDLNGLFQLPKFSAGACVRLADYGGKMAVLWDQLPYHYGYQKEIHCAVVERPTRYEMWGKSCEIWGKVEWCDLMLTVPTSYVLVKVLAATL</sequence>
<dbReference type="PROSITE" id="PS50181">
    <property type="entry name" value="FBOX"/>
    <property type="match status" value="1"/>
</dbReference>
<dbReference type="InterPro" id="IPR001810">
    <property type="entry name" value="F-box_dom"/>
</dbReference>
<dbReference type="PANTHER" id="PTHR24414:SF184">
    <property type="entry name" value="GALACTOSE OXIDASE_KELCH REPEAT SUPERFAMILY PROTEIN"/>
    <property type="match status" value="1"/>
</dbReference>